<feature type="transmembrane region" description="Helical" evidence="2">
    <location>
        <begin position="38"/>
        <end position="57"/>
    </location>
</feature>
<keyword evidence="2" id="KW-0812">Transmembrane</keyword>
<keyword evidence="2" id="KW-1133">Transmembrane helix</keyword>
<dbReference type="OrthoDB" id="1284667at2"/>
<feature type="compositionally biased region" description="Low complexity" evidence="1">
    <location>
        <begin position="64"/>
        <end position="73"/>
    </location>
</feature>
<evidence type="ECO:0000313" key="3">
    <source>
        <dbReference type="EMBL" id="SMG30558.1"/>
    </source>
</evidence>
<dbReference type="Gene3D" id="3.10.450.50">
    <property type="match status" value="1"/>
</dbReference>
<dbReference type="RefSeq" id="WP_085516892.1">
    <property type="nucleotide sequence ID" value="NZ_FXAW01000003.1"/>
</dbReference>
<organism evidence="3 4">
    <name type="scientific">Marivirga sericea</name>
    <dbReference type="NCBI Taxonomy" id="1028"/>
    <lineage>
        <taxon>Bacteria</taxon>
        <taxon>Pseudomonadati</taxon>
        <taxon>Bacteroidota</taxon>
        <taxon>Cytophagia</taxon>
        <taxon>Cytophagales</taxon>
        <taxon>Marivirgaceae</taxon>
        <taxon>Marivirga</taxon>
    </lineage>
</organism>
<evidence type="ECO:0000256" key="1">
    <source>
        <dbReference type="SAM" id="MobiDB-lite"/>
    </source>
</evidence>
<dbReference type="InterPro" id="IPR004027">
    <property type="entry name" value="SEC_C_motif"/>
</dbReference>
<dbReference type="EMBL" id="FXAW01000003">
    <property type="protein sequence ID" value="SMG30558.1"/>
    <property type="molecule type" value="Genomic_DNA"/>
</dbReference>
<dbReference type="Pfam" id="PF02810">
    <property type="entry name" value="SEC-C"/>
    <property type="match status" value="1"/>
</dbReference>
<accession>A0A1X7JRC7</accession>
<feature type="region of interest" description="Disordered" evidence="1">
    <location>
        <begin position="64"/>
        <end position="97"/>
    </location>
</feature>
<sequence length="97" mass="10417">MKKELGRNEPCHCGSGKKYKNCHMGAASSGGINNNKNLLYIAIMVVIVAIAGFSIYYNSQQSPVQNVNSQSTPIAPPPGEAPPGKVWSSAHGHWHDK</sequence>
<reference evidence="4" key="1">
    <citation type="submission" date="2017-04" db="EMBL/GenBank/DDBJ databases">
        <authorList>
            <person name="Varghese N."/>
            <person name="Submissions S."/>
        </authorList>
    </citation>
    <scope>NUCLEOTIDE SEQUENCE [LARGE SCALE GENOMIC DNA]</scope>
    <source>
        <strain evidence="4">DSM 4125</strain>
    </source>
</reference>
<name>A0A1X7JRC7_9BACT</name>
<evidence type="ECO:0000313" key="4">
    <source>
        <dbReference type="Proteomes" id="UP000193804"/>
    </source>
</evidence>
<gene>
    <name evidence="3" type="ORF">SAMN05661096_01988</name>
</gene>
<dbReference type="STRING" id="1028.SAMN05661096_01988"/>
<protein>
    <submittedName>
        <fullName evidence="3">SEC-C motif-containing protein</fullName>
    </submittedName>
</protein>
<keyword evidence="2" id="KW-0472">Membrane</keyword>
<proteinExistence type="predicted"/>
<dbReference type="Proteomes" id="UP000193804">
    <property type="component" value="Unassembled WGS sequence"/>
</dbReference>
<evidence type="ECO:0000256" key="2">
    <source>
        <dbReference type="SAM" id="Phobius"/>
    </source>
</evidence>
<dbReference type="AlphaFoldDB" id="A0A1X7JRC7"/>
<dbReference type="SUPFAM" id="SSF103642">
    <property type="entry name" value="Sec-C motif"/>
    <property type="match status" value="1"/>
</dbReference>
<keyword evidence="4" id="KW-1185">Reference proteome</keyword>